<reference evidence="3" key="1">
    <citation type="journal article" date="2019" name="Int. J. Syst. Evol. Microbiol.">
        <title>The Global Catalogue of Microorganisms (GCM) 10K type strain sequencing project: providing services to taxonomists for standard genome sequencing and annotation.</title>
        <authorList>
            <consortium name="The Broad Institute Genomics Platform"/>
            <consortium name="The Broad Institute Genome Sequencing Center for Infectious Disease"/>
            <person name="Wu L."/>
            <person name="Ma J."/>
        </authorList>
    </citation>
    <scope>NUCLEOTIDE SEQUENCE [LARGE SCALE GENOMIC DNA]</scope>
    <source>
        <strain evidence="3">SYNS20</strain>
    </source>
</reference>
<feature type="signal peptide" evidence="1">
    <location>
        <begin position="1"/>
        <end position="27"/>
    </location>
</feature>
<evidence type="ECO:0000313" key="2">
    <source>
        <dbReference type="EMBL" id="MFC7309510.1"/>
    </source>
</evidence>
<organism evidence="2 3">
    <name type="scientific">Streptomyces monticola</name>
    <dbReference type="NCBI Taxonomy" id="2666263"/>
    <lineage>
        <taxon>Bacteria</taxon>
        <taxon>Bacillati</taxon>
        <taxon>Actinomycetota</taxon>
        <taxon>Actinomycetes</taxon>
        <taxon>Kitasatosporales</taxon>
        <taxon>Streptomycetaceae</taxon>
        <taxon>Streptomyces</taxon>
    </lineage>
</organism>
<keyword evidence="3" id="KW-1185">Reference proteome</keyword>
<dbReference type="Proteomes" id="UP001596523">
    <property type="component" value="Unassembled WGS sequence"/>
</dbReference>
<evidence type="ECO:0000313" key="3">
    <source>
        <dbReference type="Proteomes" id="UP001596523"/>
    </source>
</evidence>
<name>A0ABW2JTJ5_9ACTN</name>
<proteinExistence type="predicted"/>
<dbReference type="RefSeq" id="WP_381838496.1">
    <property type="nucleotide sequence ID" value="NZ_JBHTCF010000022.1"/>
</dbReference>
<dbReference type="EMBL" id="JBHTCF010000022">
    <property type="protein sequence ID" value="MFC7309510.1"/>
    <property type="molecule type" value="Genomic_DNA"/>
</dbReference>
<protein>
    <recommendedName>
        <fullName evidence="4">DUF2059 domain-containing protein</fullName>
    </recommendedName>
</protein>
<accession>A0ABW2JTJ5</accession>
<comment type="caution">
    <text evidence="2">The sequence shown here is derived from an EMBL/GenBank/DDBJ whole genome shotgun (WGS) entry which is preliminary data.</text>
</comment>
<evidence type="ECO:0008006" key="4">
    <source>
        <dbReference type="Google" id="ProtNLM"/>
    </source>
</evidence>
<evidence type="ECO:0000256" key="1">
    <source>
        <dbReference type="SAM" id="SignalP"/>
    </source>
</evidence>
<feature type="chain" id="PRO_5045889677" description="DUF2059 domain-containing protein" evidence="1">
    <location>
        <begin position="28"/>
        <end position="158"/>
    </location>
</feature>
<gene>
    <name evidence="2" type="ORF">ACFQVC_35530</name>
</gene>
<sequence length="158" mass="16865">MSRMSRIAAASLLALTLGATATVPAFAAAERPAAATVADDDIRQAVRTFLARYAPELSASQSTKIAAATEDVLPTLLKRPDLKPVIAKAQAVSKQWEESQLTRQDVDKVLAAFVEESVKAKPLDEETRHAVEWLGAKGVMDVVQLTAIAEFIKAVVPA</sequence>
<keyword evidence="1" id="KW-0732">Signal</keyword>